<dbReference type="InterPro" id="IPR011836">
    <property type="entry name" value="YhdP"/>
</dbReference>
<dbReference type="InterPro" id="IPR025263">
    <property type="entry name" value="YhdP_central"/>
</dbReference>
<reference evidence="3 4" key="1">
    <citation type="submission" date="2009-02" db="EMBL/GenBank/DDBJ databases">
        <title>The Genome Sequence of Oxalobacter formigenes OXCC13.</title>
        <authorList>
            <consortium name="The Broad Institute Genome Sequencing Platform"/>
            <person name="Ward D."/>
            <person name="Young S.K."/>
            <person name="Kodira C.D."/>
            <person name="Zeng Q."/>
            <person name="Koehrsen M."/>
            <person name="Alvarado L."/>
            <person name="Berlin A."/>
            <person name="Borenstein D."/>
            <person name="Chen Z."/>
            <person name="Engels R."/>
            <person name="Freedman E."/>
            <person name="Gellesch M."/>
            <person name="Goldberg J."/>
            <person name="Griggs A."/>
            <person name="Gujja S."/>
            <person name="Heiman D."/>
            <person name="Hepburn T."/>
            <person name="Howarth C."/>
            <person name="Jen D."/>
            <person name="Larson L."/>
            <person name="Lewis B."/>
            <person name="Mehta T."/>
            <person name="Park D."/>
            <person name="Pearson M."/>
            <person name="Roberts A."/>
            <person name="Saif S."/>
            <person name="Shea T."/>
            <person name="Shenoy N."/>
            <person name="Sisk P."/>
            <person name="Stolte C."/>
            <person name="Sykes S."/>
            <person name="Walk T."/>
            <person name="White J."/>
            <person name="Yandava C."/>
            <person name="Allison M.J."/>
            <person name="Lander E."/>
            <person name="Nusbaum C."/>
            <person name="Galagan J."/>
            <person name="Birren B."/>
        </authorList>
    </citation>
    <scope>NUCLEOTIDE SEQUENCE [LARGE SCALE GENOMIC DNA]</scope>
    <source>
        <strain evidence="3 4">OXCC13</strain>
    </source>
</reference>
<dbReference type="RefSeq" id="WP_005881993.1">
    <property type="nucleotide sequence ID" value="NZ_CP019430.1"/>
</dbReference>
<feature type="domain" description="YhdP central" evidence="2">
    <location>
        <begin position="38"/>
        <end position="1354"/>
    </location>
</feature>
<name>C3XBS4_OXAFO</name>
<keyword evidence="1" id="KW-0812">Transmembrane</keyword>
<dbReference type="HOGENOM" id="CLU_003522_4_0_4"/>
<feature type="transmembrane region" description="Helical" evidence="1">
    <location>
        <begin position="39"/>
        <end position="62"/>
    </location>
</feature>
<dbReference type="Proteomes" id="UP000005089">
    <property type="component" value="Unassembled WGS sequence"/>
</dbReference>
<gene>
    <name evidence="3" type="ORF">OFBG_01678</name>
</gene>
<evidence type="ECO:0000313" key="3">
    <source>
        <dbReference type="EMBL" id="EEO30650.1"/>
    </source>
</evidence>
<dbReference type="EMBL" id="GG658170">
    <property type="protein sequence ID" value="EEO30650.1"/>
    <property type="molecule type" value="Genomic_DNA"/>
</dbReference>
<dbReference type="NCBIfam" id="TIGR02099">
    <property type="entry name" value="YhdP family protein"/>
    <property type="match status" value="1"/>
</dbReference>
<dbReference type="STRING" id="847.BRW83_0414"/>
<dbReference type="eggNOG" id="COG3164">
    <property type="taxonomic scope" value="Bacteria"/>
</dbReference>
<dbReference type="PANTHER" id="PTHR38690:SF1">
    <property type="entry name" value="PROTEASE"/>
    <property type="match status" value="1"/>
</dbReference>
<proteinExistence type="predicted"/>
<evidence type="ECO:0000259" key="2">
    <source>
        <dbReference type="Pfam" id="PF13116"/>
    </source>
</evidence>
<evidence type="ECO:0000256" key="1">
    <source>
        <dbReference type="SAM" id="Phobius"/>
    </source>
</evidence>
<sequence>MQPDRQENQNKHESRSAWWSRSADAFADFAYRYQTIIKVALVVFFIFYFAFAAIFLGLRYVVLPHVNEYKTEIEKLASESIGKNVRFSKITASWYGLQPKVDLENVTLSDDRGKEYVRLKNVSAVVSWWSVPLMDLRLASLVVDKPDINISRDRDGRFYVAGILVDPEKQTESGVADWILKQHEIIVRDGAIHWKDDFRHAAELNLDQFNFAMKNRGRKHRFRLTAVPDAHIADSIDIRGNLSHPRFEKKVSDVSKWKGDLYVALPNLNADQWKKYVDLPVELDGGTGSIQVWAGVDKSRLTEISAELDLKNLKLRLRKDLPVLDLAFATGRFDMKRLVNAGAEDDLQAHPFYSYGVDKLSLKTVLGKVLNDASFTASYLSPEGDNQLAKTKVDVKRLNLGELGNFLPYLPLDKELSQQIRRYELGGQLSNFSLSWENAQDELKAYSVNGNFSQLTLRETADGYQSSKPGLLPSNIGFQNLTGSASVNEYGGNLELDSPKSTLILPVYSRAVPQQFDELKMDVQWQRSLKNVLTVKMKDIAFRQADVKVKVSGQYTKELANKEDLYGSVDATARIENLDIDKVKHYIPLQTPKTLKEWLSGGLKGGKVSEGVIQIKGNLADFPYSVEKKKNTGVFKVNAKIVDGVLNYAPDMVNRNTRKPAWPIIEKIQGEFRMDGSLLSIHADKASTNNVGLKDVDVVIPNVLADNPVLNVDGKANGTLQNFVGFVNATPVIDWIGHLTDETTATGNADLLLEMQLPLEKMEKSVVKGTLKFGGNDIVLFRELPTIAKTQGQLYFSEKGFALEKISANFLHEPASISGGTQPNGRFLVRAEGTLSSRGLQQVYSGGIMKQLVGKLSGSTPFLVNITDNELKVNSSLKGLKIDLPAPLGKQAASTVPLKFQMDNRPAVNGISRDVIDIAYGENIAARYLRQKTRQGSWQVVEGGLAINRPVRTRPGVTLDLSMHNLDFNEWANVLSSLSSEAARGRANDAASGGGLEQYIDPDHFSIVADELMSMDTWLTNVSLNGSRSKNSIEASIRSDQMNGQIKWIDSNIRQVEGKLIARLSSMNILPSSVKKASDMSGRENVRRIPALDIIADDLVLYGKHLGRTEIIANNVNFQGGREWRINKLKITNPDAILDASGSWISSTGNKQQTKLNYVLNIRDAGKLLDRFGYKGLIRRGKGEMKGEVSWDGLPFALDIPSMYGKLSLKIGAGQFLKADAGAARLLSVISLQSLPRRLTLDFRDVFSKGFAFDDISATAQIAKGIMKTDNMKMMGPNATVLMDGSVDIAKETQNLHVAVIPDFNAAAVSLAYGFINPAIGIGTFLAQLFLQKPLMKELTHEYQITGSWTNPEISEIKR</sequence>
<keyword evidence="1" id="KW-1133">Transmembrane helix</keyword>
<keyword evidence="4" id="KW-1185">Reference proteome</keyword>
<evidence type="ECO:0000313" key="4">
    <source>
        <dbReference type="Proteomes" id="UP000005089"/>
    </source>
</evidence>
<accession>C3XBS4</accession>
<dbReference type="Pfam" id="PF13116">
    <property type="entry name" value="YhdP"/>
    <property type="match status" value="1"/>
</dbReference>
<dbReference type="PANTHER" id="PTHR38690">
    <property type="entry name" value="PROTEASE-RELATED"/>
    <property type="match status" value="1"/>
</dbReference>
<organism evidence="3 4">
    <name type="scientific">Oxalobacter formigenes OXCC13</name>
    <dbReference type="NCBI Taxonomy" id="556269"/>
    <lineage>
        <taxon>Bacteria</taxon>
        <taxon>Pseudomonadati</taxon>
        <taxon>Pseudomonadota</taxon>
        <taxon>Betaproteobacteria</taxon>
        <taxon>Burkholderiales</taxon>
        <taxon>Oxalobacteraceae</taxon>
        <taxon>Oxalobacter</taxon>
    </lineage>
</organism>
<dbReference type="OrthoDB" id="8521382at2"/>
<protein>
    <submittedName>
        <fullName evidence="3">TIGR02099 family protein</fullName>
    </submittedName>
</protein>
<keyword evidence="1" id="KW-0472">Membrane</keyword>
<dbReference type="GeneID" id="77134322"/>